<reference evidence="1" key="1">
    <citation type="journal article" date="2014" name="Front. Microbiol.">
        <title>High frequency of phylogenetically diverse reductive dehalogenase-homologous genes in deep subseafloor sedimentary metagenomes.</title>
        <authorList>
            <person name="Kawai M."/>
            <person name="Futagami T."/>
            <person name="Toyoda A."/>
            <person name="Takaki Y."/>
            <person name="Nishi S."/>
            <person name="Hori S."/>
            <person name="Arai W."/>
            <person name="Tsubouchi T."/>
            <person name="Morono Y."/>
            <person name="Uchiyama I."/>
            <person name="Ito T."/>
            <person name="Fujiyama A."/>
            <person name="Inagaki F."/>
            <person name="Takami H."/>
        </authorList>
    </citation>
    <scope>NUCLEOTIDE SEQUENCE</scope>
    <source>
        <strain evidence="1">Expedition CK06-06</strain>
    </source>
</reference>
<comment type="caution">
    <text evidence="1">The sequence shown here is derived from an EMBL/GenBank/DDBJ whole genome shotgun (WGS) entry which is preliminary data.</text>
</comment>
<sequence>MIYQTYYSGTDRSMFKQEEIDGGSELGQVREPSSLQVINHFIYSIRYKTPSLVIYYPNNEYDQIIGFKRDYVGRELFKHYISVCLLYRLDSKHKTKKKEIEYDIYKKMLAFITEDVKNRKSIIKRIDKDFPVEPALSILKNNGD</sequence>
<dbReference type="AlphaFoldDB" id="X1FPL0"/>
<accession>X1FPL0</accession>
<dbReference type="EMBL" id="BARU01006357">
    <property type="protein sequence ID" value="GAH46917.1"/>
    <property type="molecule type" value="Genomic_DNA"/>
</dbReference>
<feature type="non-terminal residue" evidence="1">
    <location>
        <position position="144"/>
    </location>
</feature>
<name>X1FPL0_9ZZZZ</name>
<evidence type="ECO:0000313" key="1">
    <source>
        <dbReference type="EMBL" id="GAH46917.1"/>
    </source>
</evidence>
<proteinExistence type="predicted"/>
<protein>
    <submittedName>
        <fullName evidence="1">Uncharacterized protein</fullName>
    </submittedName>
</protein>
<gene>
    <name evidence="1" type="ORF">S03H2_12496</name>
</gene>
<organism evidence="1">
    <name type="scientific">marine sediment metagenome</name>
    <dbReference type="NCBI Taxonomy" id="412755"/>
    <lineage>
        <taxon>unclassified sequences</taxon>
        <taxon>metagenomes</taxon>
        <taxon>ecological metagenomes</taxon>
    </lineage>
</organism>